<dbReference type="GO" id="GO:0006285">
    <property type="term" value="P:base-excision repair, AP site formation"/>
    <property type="evidence" value="ECO:0007669"/>
    <property type="project" value="UniProtKB-UniRule"/>
</dbReference>
<comment type="caution">
    <text evidence="11">Lacks conserved residue(s) required for the propagation of feature annotation.</text>
</comment>
<gene>
    <name evidence="11" type="primary">NTH1</name>
    <name evidence="14" type="ORF">VSP0166_LOCUS10567</name>
</gene>
<dbReference type="InterPro" id="IPR000445">
    <property type="entry name" value="HhH_motif"/>
</dbReference>
<dbReference type="GO" id="GO:0046872">
    <property type="term" value="F:metal ion binding"/>
    <property type="evidence" value="ECO:0007669"/>
    <property type="project" value="UniProtKB-KW"/>
</dbReference>
<dbReference type="Pfam" id="PF00730">
    <property type="entry name" value="HhH-GPD"/>
    <property type="match status" value="1"/>
</dbReference>
<evidence type="ECO:0000256" key="6">
    <source>
        <dbReference type="ARBA" id="ARBA00023004"/>
    </source>
</evidence>
<keyword evidence="10 11" id="KW-0326">Glycosidase</keyword>
<dbReference type="PANTHER" id="PTHR43286:SF1">
    <property type="entry name" value="ENDONUCLEASE III-LIKE PROTEIN 1"/>
    <property type="match status" value="1"/>
</dbReference>
<dbReference type="InterPro" id="IPR023170">
    <property type="entry name" value="HhH_base_excis_C"/>
</dbReference>
<comment type="function">
    <text evidence="11">Bifunctional DNA N-glycosylase with associated apurinic/apyrimidinic (AP) lyase function that catalyzes the first step in base excision repair (BER), the primary repair pathway for the repair of oxidative DNA damage. The DNA N-glycosylase activity releases the damaged DNA base from DNA by cleaving the N-glycosidic bond, leaving an AP site. The AP lyase activity cleaves the phosphodiester bond 3' to the AP site by a beta-elimination. Primarily recognizes and repairs oxidative base damage of pyrimidines.</text>
</comment>
<dbReference type="SUPFAM" id="SSF48150">
    <property type="entry name" value="DNA-glycosylase"/>
    <property type="match status" value="1"/>
</dbReference>
<dbReference type="Gene3D" id="1.10.1670.10">
    <property type="entry name" value="Helix-hairpin-Helix base-excision DNA repair enzymes (C-terminal)"/>
    <property type="match status" value="1"/>
</dbReference>
<dbReference type="AlphaFoldDB" id="A0A7S4IBR0"/>
<dbReference type="InterPro" id="IPR030841">
    <property type="entry name" value="NTH1"/>
</dbReference>
<feature type="region of interest" description="Disordered" evidence="12">
    <location>
        <begin position="273"/>
        <end position="326"/>
    </location>
</feature>
<evidence type="ECO:0000256" key="10">
    <source>
        <dbReference type="ARBA" id="ARBA00023295"/>
    </source>
</evidence>
<evidence type="ECO:0000256" key="8">
    <source>
        <dbReference type="ARBA" id="ARBA00023204"/>
    </source>
</evidence>
<dbReference type="InterPro" id="IPR011257">
    <property type="entry name" value="DNA_glycosylase"/>
</dbReference>
<protein>
    <recommendedName>
        <fullName evidence="11">Endonuclease III homolog</fullName>
        <ecNumber evidence="11">3.2.2.-</ecNumber>
        <ecNumber evidence="11">4.2.99.18</ecNumber>
    </recommendedName>
    <alternativeName>
        <fullName evidence="11">Bifunctional DNA N-glycosylase/DNA-(apurinic or apyrimidinic site) lyase</fullName>
        <shortName evidence="11">DNA glycosylase/AP lyase</shortName>
    </alternativeName>
</protein>
<sequence length="326" mass="37134">MTKRSPLKTISNLDSPIRKNTKQQQLPDNKDNIRRHVKLEYEESNTNAPKGWEETYELIKAQRSRVEAPVDVVGCTSLSENTTEPIRRYQTLISLMLSSQTRDEMTARAMTNLKQFGLTPTKIAGTPTSKLEELIRPVGFYKRKAQYIKETTNTLLEKYNGDIPETVEEMIKLKGVGPKMAYLTANHAWKQTFGIGVDVHVHRISNRLGWVDTKNPEKTREALESWLPKDKWTHVNKMLVGFGQTICKNSPKCSQCDINHLCPSSQLNKTSIKREKKAKKEENDFVVDEPEEPNVSSISDEEESAELSESEGEEEEDFSLSASDEE</sequence>
<keyword evidence="5 11" id="KW-0378">Hydrolase</keyword>
<evidence type="ECO:0000256" key="7">
    <source>
        <dbReference type="ARBA" id="ARBA00023014"/>
    </source>
</evidence>
<accession>A0A7S4IBR0</accession>
<dbReference type="EMBL" id="HBKP01014889">
    <property type="protein sequence ID" value="CAE2224547.1"/>
    <property type="molecule type" value="Transcribed_RNA"/>
</dbReference>
<evidence type="ECO:0000313" key="14">
    <source>
        <dbReference type="EMBL" id="CAE2224547.1"/>
    </source>
</evidence>
<dbReference type="Pfam" id="PF00633">
    <property type="entry name" value="HHH"/>
    <property type="match status" value="1"/>
</dbReference>
<organism evidence="14">
    <name type="scientific">Vannella robusta</name>
    <dbReference type="NCBI Taxonomy" id="1487602"/>
    <lineage>
        <taxon>Eukaryota</taxon>
        <taxon>Amoebozoa</taxon>
        <taxon>Discosea</taxon>
        <taxon>Flabellinia</taxon>
        <taxon>Vannellidae</taxon>
        <taxon>Vannella</taxon>
    </lineage>
</organism>
<dbReference type="GO" id="GO:0005739">
    <property type="term" value="C:mitochondrion"/>
    <property type="evidence" value="ECO:0007669"/>
    <property type="project" value="UniProtKB-SubCell"/>
</dbReference>
<dbReference type="GO" id="GO:0006289">
    <property type="term" value="P:nucleotide-excision repair"/>
    <property type="evidence" value="ECO:0007669"/>
    <property type="project" value="TreeGrafter"/>
</dbReference>
<proteinExistence type="inferred from homology"/>
<dbReference type="GO" id="GO:0000703">
    <property type="term" value="F:oxidized pyrimidine nucleobase lesion DNA N-glycosylase activity"/>
    <property type="evidence" value="ECO:0007669"/>
    <property type="project" value="UniProtKB-UniRule"/>
</dbReference>
<dbReference type="GO" id="GO:0051539">
    <property type="term" value="F:4 iron, 4 sulfur cluster binding"/>
    <property type="evidence" value="ECO:0007669"/>
    <property type="project" value="UniProtKB-KW"/>
</dbReference>
<evidence type="ECO:0000256" key="12">
    <source>
        <dbReference type="SAM" id="MobiDB-lite"/>
    </source>
</evidence>
<evidence type="ECO:0000256" key="1">
    <source>
        <dbReference type="ARBA" id="ARBA00008343"/>
    </source>
</evidence>
<evidence type="ECO:0000256" key="11">
    <source>
        <dbReference type="HAMAP-Rule" id="MF_03183"/>
    </source>
</evidence>
<dbReference type="FunFam" id="1.10.340.30:FF:000005">
    <property type="entry name" value="Endonuclease III-like protein 1"/>
    <property type="match status" value="1"/>
</dbReference>
<dbReference type="GO" id="GO:0003677">
    <property type="term" value="F:DNA binding"/>
    <property type="evidence" value="ECO:0007669"/>
    <property type="project" value="UniProtKB-UniRule"/>
</dbReference>
<evidence type="ECO:0000256" key="9">
    <source>
        <dbReference type="ARBA" id="ARBA00023239"/>
    </source>
</evidence>
<dbReference type="GO" id="GO:0005634">
    <property type="term" value="C:nucleus"/>
    <property type="evidence" value="ECO:0007669"/>
    <property type="project" value="UniProtKB-SubCell"/>
</dbReference>
<feature type="region of interest" description="Disordered" evidence="12">
    <location>
        <begin position="1"/>
        <end position="30"/>
    </location>
</feature>
<keyword evidence="3" id="KW-0479">Metal-binding</keyword>
<feature type="compositionally biased region" description="Acidic residues" evidence="12">
    <location>
        <begin position="299"/>
        <end position="326"/>
    </location>
</feature>
<evidence type="ECO:0000256" key="5">
    <source>
        <dbReference type="ARBA" id="ARBA00022801"/>
    </source>
</evidence>
<reference evidence="14" key="1">
    <citation type="submission" date="2021-01" db="EMBL/GenBank/DDBJ databases">
        <authorList>
            <person name="Corre E."/>
            <person name="Pelletier E."/>
            <person name="Niang G."/>
            <person name="Scheremetjew M."/>
            <person name="Finn R."/>
            <person name="Kale V."/>
            <person name="Holt S."/>
            <person name="Cochrane G."/>
            <person name="Meng A."/>
            <person name="Brown T."/>
            <person name="Cohen L."/>
        </authorList>
    </citation>
    <scope>NUCLEOTIDE SEQUENCE</scope>
    <source>
        <strain evidence="14">DIVA3 518/3/11/1/6</strain>
    </source>
</reference>
<name>A0A7S4IBR0_9EUKA</name>
<evidence type="ECO:0000256" key="4">
    <source>
        <dbReference type="ARBA" id="ARBA00022763"/>
    </source>
</evidence>
<comment type="subcellular location">
    <subcellularLocation>
        <location evidence="11">Nucleus</location>
    </subcellularLocation>
    <subcellularLocation>
        <location evidence="11">Mitochondrion</location>
    </subcellularLocation>
</comment>
<comment type="catalytic activity">
    <reaction evidence="11">
        <text>2'-deoxyribonucleotide-(2'-deoxyribose 5'-phosphate)-2'-deoxyribonucleotide-DNA = a 3'-end 2'-deoxyribonucleotide-(2,3-dehydro-2,3-deoxyribose 5'-phosphate)-DNA + a 5'-end 5'-phospho-2'-deoxyribonucleoside-DNA + H(+)</text>
        <dbReference type="Rhea" id="RHEA:66592"/>
        <dbReference type="Rhea" id="RHEA-COMP:13180"/>
        <dbReference type="Rhea" id="RHEA-COMP:16897"/>
        <dbReference type="Rhea" id="RHEA-COMP:17067"/>
        <dbReference type="ChEBI" id="CHEBI:15378"/>
        <dbReference type="ChEBI" id="CHEBI:136412"/>
        <dbReference type="ChEBI" id="CHEBI:157695"/>
        <dbReference type="ChEBI" id="CHEBI:167181"/>
        <dbReference type="EC" id="4.2.99.18"/>
    </reaction>
</comment>
<keyword evidence="11" id="KW-0496">Mitochondrion</keyword>
<dbReference type="Gene3D" id="1.10.340.30">
    <property type="entry name" value="Hypothetical protein, domain 2"/>
    <property type="match status" value="1"/>
</dbReference>
<keyword evidence="11" id="KW-0539">Nucleus</keyword>
<keyword evidence="9 11" id="KW-0456">Lyase</keyword>
<dbReference type="EC" id="3.2.2.-" evidence="11"/>
<keyword evidence="2" id="KW-0004">4Fe-4S</keyword>
<keyword evidence="6" id="KW-0408">Iron</keyword>
<evidence type="ECO:0000259" key="13">
    <source>
        <dbReference type="SMART" id="SM00478"/>
    </source>
</evidence>
<dbReference type="PANTHER" id="PTHR43286">
    <property type="entry name" value="ENDONUCLEASE III-LIKE PROTEIN 1"/>
    <property type="match status" value="1"/>
</dbReference>
<evidence type="ECO:0000256" key="3">
    <source>
        <dbReference type="ARBA" id="ARBA00022723"/>
    </source>
</evidence>
<dbReference type="SMART" id="SM00478">
    <property type="entry name" value="ENDO3c"/>
    <property type="match status" value="1"/>
</dbReference>
<dbReference type="CDD" id="cd00056">
    <property type="entry name" value="ENDO3c"/>
    <property type="match status" value="1"/>
</dbReference>
<feature type="domain" description="HhH-GPD" evidence="13">
    <location>
        <begin position="97"/>
        <end position="245"/>
    </location>
</feature>
<keyword evidence="8 11" id="KW-0234">DNA repair</keyword>
<keyword evidence="7" id="KW-0411">Iron-sulfur</keyword>
<comment type="similarity">
    <text evidence="1 11">Belongs to the Nth/MutY family.</text>
</comment>
<evidence type="ECO:0000256" key="2">
    <source>
        <dbReference type="ARBA" id="ARBA00022485"/>
    </source>
</evidence>
<keyword evidence="4 11" id="KW-0227">DNA damage</keyword>
<dbReference type="HAMAP" id="MF_03183">
    <property type="entry name" value="Endonuclease_III_Nth"/>
    <property type="match status" value="1"/>
</dbReference>
<dbReference type="GO" id="GO:0140078">
    <property type="term" value="F:class I DNA-(apurinic or apyrimidinic site) endonuclease activity"/>
    <property type="evidence" value="ECO:0007669"/>
    <property type="project" value="UniProtKB-EC"/>
</dbReference>
<dbReference type="InterPro" id="IPR003265">
    <property type="entry name" value="HhH-GPD_domain"/>
</dbReference>
<dbReference type="EC" id="4.2.99.18" evidence="11"/>